<accession>A0A3E0JE79</accession>
<gene>
    <name evidence="3" type="ORF">DYE48_01410</name>
</gene>
<dbReference type="PANTHER" id="PTHR33745">
    <property type="entry name" value="RSBT ANTAGONIST PROTEIN RSBS-RELATED"/>
    <property type="match status" value="1"/>
</dbReference>
<comment type="caution">
    <text evidence="3">The sequence shown here is derived from an EMBL/GenBank/DDBJ whole genome shotgun (WGS) entry which is preliminary data.</text>
</comment>
<dbReference type="InterPro" id="IPR036513">
    <property type="entry name" value="STAS_dom_sf"/>
</dbReference>
<proteinExistence type="predicted"/>
<dbReference type="Gene3D" id="3.30.750.24">
    <property type="entry name" value="STAS domain"/>
    <property type="match status" value="1"/>
</dbReference>
<evidence type="ECO:0000259" key="2">
    <source>
        <dbReference type="PROSITE" id="PS50801"/>
    </source>
</evidence>
<evidence type="ECO:0000256" key="1">
    <source>
        <dbReference type="ARBA" id="ARBA00022553"/>
    </source>
</evidence>
<dbReference type="CDD" id="cd07041">
    <property type="entry name" value="STAS_RsbR_RsbS_like"/>
    <property type="match status" value="1"/>
</dbReference>
<protein>
    <submittedName>
        <fullName evidence="3">STAS domain-containing protein</fullName>
    </submittedName>
</protein>
<sequence>MTAAKSGALSPVTTTILEQKEQLARAVAIPNEIGKGVSEQLITWRMGLIQAYANSLSQDFEEVTQNLEKWSDHVSGELVGLRLPLNLALVEINEYREVIGAMIKDEAKTQNLSLDDFYDILTQFHHAVDQAVQFMSRSYMDDFENTIQTANYAVDELSVPIVRVTETVGVIPIVGEIDTKRAQLLMENALKQGEEYELDTIILDLSGVSIIDTMVAHQLFKVINSLKLTGVNGIMSGIRPDIVQTMVSLGIDMKGIHTFSSLHKAIESLQLLEKKVNV</sequence>
<dbReference type="AlphaFoldDB" id="A0A3E0JE79"/>
<feature type="domain" description="STAS" evidence="2">
    <location>
        <begin position="158"/>
        <end position="269"/>
    </location>
</feature>
<reference evidence="3 4" key="1">
    <citation type="submission" date="2018-08" db="EMBL/GenBank/DDBJ databases">
        <title>Genome sequence of Halobacillus trueperi KCTC 3686.</title>
        <authorList>
            <person name="Cho K.H."/>
            <person name="Kwak M.-J."/>
            <person name="Kim B.-Y."/>
            <person name="Chun J."/>
        </authorList>
    </citation>
    <scope>NUCLEOTIDE SEQUENCE [LARGE SCALE GENOMIC DNA]</scope>
    <source>
        <strain evidence="3 4">KCTC 3686</strain>
    </source>
</reference>
<dbReference type="EMBL" id="QUAE01000001">
    <property type="protein sequence ID" value="REJ11084.1"/>
    <property type="molecule type" value="Genomic_DNA"/>
</dbReference>
<organism evidence="3 4">
    <name type="scientific">Halobacillus trueperi</name>
    <dbReference type="NCBI Taxonomy" id="156205"/>
    <lineage>
        <taxon>Bacteria</taxon>
        <taxon>Bacillati</taxon>
        <taxon>Bacillota</taxon>
        <taxon>Bacilli</taxon>
        <taxon>Bacillales</taxon>
        <taxon>Bacillaceae</taxon>
        <taxon>Halobacillus</taxon>
    </lineage>
</organism>
<dbReference type="PANTHER" id="PTHR33745:SF3">
    <property type="entry name" value="RSBT CO-ANTAGONIST PROTEIN RSBRC"/>
    <property type="match status" value="1"/>
</dbReference>
<dbReference type="Pfam" id="PF01740">
    <property type="entry name" value="STAS"/>
    <property type="match status" value="1"/>
</dbReference>
<evidence type="ECO:0000313" key="3">
    <source>
        <dbReference type="EMBL" id="REJ11084.1"/>
    </source>
</evidence>
<keyword evidence="4" id="KW-1185">Reference proteome</keyword>
<dbReference type="PROSITE" id="PS50801">
    <property type="entry name" value="STAS"/>
    <property type="match status" value="1"/>
</dbReference>
<evidence type="ECO:0000313" key="4">
    <source>
        <dbReference type="Proteomes" id="UP000256305"/>
    </source>
</evidence>
<dbReference type="InterPro" id="IPR002645">
    <property type="entry name" value="STAS_dom"/>
</dbReference>
<keyword evidence="1" id="KW-0597">Phosphoprotein</keyword>
<dbReference type="SUPFAM" id="SSF52091">
    <property type="entry name" value="SpoIIaa-like"/>
    <property type="match status" value="1"/>
</dbReference>
<dbReference type="RefSeq" id="WP_115822073.1">
    <property type="nucleotide sequence ID" value="NZ_QUAE01000001.1"/>
</dbReference>
<name>A0A3E0JE79_9BACI</name>
<dbReference type="InterPro" id="IPR051932">
    <property type="entry name" value="Bact_StressResp_Reg"/>
</dbReference>
<dbReference type="Proteomes" id="UP000256305">
    <property type="component" value="Unassembled WGS sequence"/>
</dbReference>